<name>A0A6N6M5Z3_9FLAO</name>
<dbReference type="OrthoDB" id="680635at2"/>
<accession>A0A6N6M5Z3</accession>
<gene>
    <name evidence="1" type="ORF">F3059_09450</name>
</gene>
<reference evidence="1 2" key="1">
    <citation type="submission" date="2019-09" db="EMBL/GenBank/DDBJ databases">
        <title>Genomes of Cryomorphaceae.</title>
        <authorList>
            <person name="Bowman J.P."/>
        </authorList>
    </citation>
    <scope>NUCLEOTIDE SEQUENCE [LARGE SCALE GENOMIC DNA]</scope>
    <source>
        <strain evidence="1 2">KCTC 52047</strain>
    </source>
</reference>
<dbReference type="AlphaFoldDB" id="A0A6N6M5Z3"/>
<proteinExistence type="predicted"/>
<organism evidence="1 2">
    <name type="scientific">Salibacter halophilus</name>
    <dbReference type="NCBI Taxonomy" id="1803916"/>
    <lineage>
        <taxon>Bacteria</taxon>
        <taxon>Pseudomonadati</taxon>
        <taxon>Bacteroidota</taxon>
        <taxon>Flavobacteriia</taxon>
        <taxon>Flavobacteriales</taxon>
        <taxon>Salibacteraceae</taxon>
        <taxon>Salibacter</taxon>
    </lineage>
</organism>
<sequence>MATFAISYLGPYLWIEYQRSEVKSEVKWRMIDGIDREELVLLKFSKKQIENELHWEHSKEFEYKGEMYDIVERETHGDSMFYWCWWDYEETKLNSKLASLLQDVFGSDRHQQKEQLVTQFIKSLFWSDPQVNQPIPNNIEVAQNKPYDFSLKTALADPPEHPPKFV</sequence>
<dbReference type="EMBL" id="WACR01000007">
    <property type="protein sequence ID" value="KAB1063783.1"/>
    <property type="molecule type" value="Genomic_DNA"/>
</dbReference>
<protein>
    <submittedName>
        <fullName evidence="1">Uncharacterized protein</fullName>
    </submittedName>
</protein>
<evidence type="ECO:0000313" key="2">
    <source>
        <dbReference type="Proteomes" id="UP000435357"/>
    </source>
</evidence>
<evidence type="ECO:0000313" key="1">
    <source>
        <dbReference type="EMBL" id="KAB1063783.1"/>
    </source>
</evidence>
<keyword evidence="2" id="KW-1185">Reference proteome</keyword>
<dbReference type="Proteomes" id="UP000435357">
    <property type="component" value="Unassembled WGS sequence"/>
</dbReference>
<dbReference type="RefSeq" id="WP_151168577.1">
    <property type="nucleotide sequence ID" value="NZ_WACR01000007.1"/>
</dbReference>
<comment type="caution">
    <text evidence="1">The sequence shown here is derived from an EMBL/GenBank/DDBJ whole genome shotgun (WGS) entry which is preliminary data.</text>
</comment>